<proteinExistence type="predicted"/>
<organism evidence="2 3">
    <name type="scientific">Vigna mungo</name>
    <name type="common">Black gram</name>
    <name type="synonym">Phaseolus mungo</name>
    <dbReference type="NCBI Taxonomy" id="3915"/>
    <lineage>
        <taxon>Eukaryota</taxon>
        <taxon>Viridiplantae</taxon>
        <taxon>Streptophyta</taxon>
        <taxon>Embryophyta</taxon>
        <taxon>Tracheophyta</taxon>
        <taxon>Spermatophyta</taxon>
        <taxon>Magnoliopsida</taxon>
        <taxon>eudicotyledons</taxon>
        <taxon>Gunneridae</taxon>
        <taxon>Pentapetalae</taxon>
        <taxon>rosids</taxon>
        <taxon>fabids</taxon>
        <taxon>Fabales</taxon>
        <taxon>Fabaceae</taxon>
        <taxon>Papilionoideae</taxon>
        <taxon>50 kb inversion clade</taxon>
        <taxon>NPAAA clade</taxon>
        <taxon>indigoferoid/millettioid clade</taxon>
        <taxon>Phaseoleae</taxon>
        <taxon>Vigna</taxon>
    </lineage>
</organism>
<protein>
    <submittedName>
        <fullName evidence="2">Uncharacterized protein</fullName>
    </submittedName>
</protein>
<keyword evidence="3" id="KW-1185">Reference proteome</keyword>
<evidence type="ECO:0000256" key="1">
    <source>
        <dbReference type="SAM" id="MobiDB-lite"/>
    </source>
</evidence>
<accession>A0AAQ3NTQ0</accession>
<dbReference type="Proteomes" id="UP001374535">
    <property type="component" value="Chromosome 4"/>
</dbReference>
<dbReference type="AlphaFoldDB" id="A0AAQ3NTQ0"/>
<feature type="compositionally biased region" description="Low complexity" evidence="1">
    <location>
        <begin position="127"/>
        <end position="142"/>
    </location>
</feature>
<feature type="region of interest" description="Disordered" evidence="1">
    <location>
        <begin position="117"/>
        <end position="145"/>
    </location>
</feature>
<reference evidence="2 3" key="1">
    <citation type="journal article" date="2023" name="Life. Sci Alliance">
        <title>Evolutionary insights into 3D genome organization and epigenetic landscape of Vigna mungo.</title>
        <authorList>
            <person name="Junaid A."/>
            <person name="Singh B."/>
            <person name="Bhatia S."/>
        </authorList>
    </citation>
    <scope>NUCLEOTIDE SEQUENCE [LARGE SCALE GENOMIC DNA]</scope>
    <source>
        <strain evidence="2">Urdbean</strain>
    </source>
</reference>
<name>A0AAQ3NTQ0_VIGMU</name>
<gene>
    <name evidence="2" type="ORF">V8G54_012407</name>
</gene>
<evidence type="ECO:0000313" key="2">
    <source>
        <dbReference type="EMBL" id="WVZ14841.1"/>
    </source>
</evidence>
<dbReference type="EMBL" id="CP144697">
    <property type="protein sequence ID" value="WVZ14841.1"/>
    <property type="molecule type" value="Genomic_DNA"/>
</dbReference>
<sequence length="202" mass="21867">MRILSVDFFAIPSHRPSRLTAISSFLLHETGPNSEILPFSPPSLVVVATTWTDEAVGAFNATLPCKSSLTKPGSSLLLTGQEHHHGPPSSSSLAQTLLPSITITIINLGQRYCHRRQNQPPMFSSESLPSPAPQRRSPSSPLKGFLSSTSDIKNLHHRRLSLVHVIASAATLASRGGFCHLAPTRDDSLLGNRRELMIGSKH</sequence>
<evidence type="ECO:0000313" key="3">
    <source>
        <dbReference type="Proteomes" id="UP001374535"/>
    </source>
</evidence>